<evidence type="ECO:0000259" key="1">
    <source>
        <dbReference type="PROSITE" id="PS50995"/>
    </source>
</evidence>
<dbReference type="InterPro" id="IPR036388">
    <property type="entry name" value="WH-like_DNA-bd_sf"/>
</dbReference>
<proteinExistence type="predicted"/>
<dbReference type="SMART" id="SM00347">
    <property type="entry name" value="HTH_MARR"/>
    <property type="match status" value="1"/>
</dbReference>
<dbReference type="PROSITE" id="PS50995">
    <property type="entry name" value="HTH_MARR_2"/>
    <property type="match status" value="1"/>
</dbReference>
<dbReference type="InterPro" id="IPR000835">
    <property type="entry name" value="HTH_MarR-typ"/>
</dbReference>
<dbReference type="InterPro" id="IPR036390">
    <property type="entry name" value="WH_DNA-bd_sf"/>
</dbReference>
<dbReference type="SUPFAM" id="SSF46785">
    <property type="entry name" value="Winged helix' DNA-binding domain"/>
    <property type="match status" value="1"/>
</dbReference>
<dbReference type="PANTHER" id="PTHR33164:SF43">
    <property type="entry name" value="HTH-TYPE TRANSCRIPTIONAL REPRESSOR YETL"/>
    <property type="match status" value="1"/>
</dbReference>
<dbReference type="AlphaFoldDB" id="A0A9N8RTG4"/>
<evidence type="ECO:0000313" key="3">
    <source>
        <dbReference type="Proteomes" id="UP000789704"/>
    </source>
</evidence>
<keyword evidence="3" id="KW-1185">Reference proteome</keyword>
<dbReference type="InterPro" id="IPR039422">
    <property type="entry name" value="MarR/SlyA-like"/>
</dbReference>
<dbReference type="Pfam" id="PF12802">
    <property type="entry name" value="MarR_2"/>
    <property type="match status" value="1"/>
</dbReference>
<protein>
    <recommendedName>
        <fullName evidence="1">HTH marR-type domain-containing protein</fullName>
    </recommendedName>
</protein>
<evidence type="ECO:0000313" key="2">
    <source>
        <dbReference type="EMBL" id="CAG4891142.1"/>
    </source>
</evidence>
<organism evidence="2 3">
    <name type="scientific">Paraburkholderia saeva</name>
    <dbReference type="NCBI Taxonomy" id="2777537"/>
    <lineage>
        <taxon>Bacteria</taxon>
        <taxon>Pseudomonadati</taxon>
        <taxon>Pseudomonadota</taxon>
        <taxon>Betaproteobacteria</taxon>
        <taxon>Burkholderiales</taxon>
        <taxon>Burkholderiaceae</taxon>
        <taxon>Paraburkholderia</taxon>
    </lineage>
</organism>
<dbReference type="PANTHER" id="PTHR33164">
    <property type="entry name" value="TRANSCRIPTIONAL REGULATOR, MARR FAMILY"/>
    <property type="match status" value="1"/>
</dbReference>
<comment type="caution">
    <text evidence="2">The sequence shown here is derived from an EMBL/GenBank/DDBJ whole genome shotgun (WGS) entry which is preliminary data.</text>
</comment>
<dbReference type="Gene3D" id="1.10.10.10">
    <property type="entry name" value="Winged helix-like DNA-binding domain superfamily/Winged helix DNA-binding domain"/>
    <property type="match status" value="1"/>
</dbReference>
<gene>
    <name evidence="2" type="ORF">LMG31841_01336</name>
</gene>
<sequence length="151" mass="16857">MTDSAVLQRAQAVRHFNRFYTKHIGALHERLQKSPFSLTEVRVLRELLRGRSDTAAALARTLGLDSGYLSRLLTSFERRDLISRRPSDADARQSILRLTDAGRAAYEPLDEAANEEVCAQLSRLDPAQQEQLVAAMQLIERLLGSEIPNGG</sequence>
<reference evidence="2" key="1">
    <citation type="submission" date="2021-04" db="EMBL/GenBank/DDBJ databases">
        <authorList>
            <person name="Vanwijnsberghe S."/>
        </authorList>
    </citation>
    <scope>NUCLEOTIDE SEQUENCE</scope>
    <source>
        <strain evidence="2">LMG 31841</strain>
    </source>
</reference>
<dbReference type="Proteomes" id="UP000789704">
    <property type="component" value="Unassembled WGS sequence"/>
</dbReference>
<dbReference type="GO" id="GO:0006950">
    <property type="term" value="P:response to stress"/>
    <property type="evidence" value="ECO:0007669"/>
    <property type="project" value="TreeGrafter"/>
</dbReference>
<accession>A0A9N8RTG4</accession>
<dbReference type="GO" id="GO:0003700">
    <property type="term" value="F:DNA-binding transcription factor activity"/>
    <property type="evidence" value="ECO:0007669"/>
    <property type="project" value="InterPro"/>
</dbReference>
<name>A0A9N8RTG4_9BURK</name>
<feature type="domain" description="HTH marR-type" evidence="1">
    <location>
        <begin position="1"/>
        <end position="144"/>
    </location>
</feature>
<dbReference type="EMBL" id="CAJQZC010000002">
    <property type="protein sequence ID" value="CAG4891142.1"/>
    <property type="molecule type" value="Genomic_DNA"/>
</dbReference>